<keyword evidence="3" id="KW-1185">Reference proteome</keyword>
<keyword evidence="1" id="KW-1133">Transmembrane helix</keyword>
<sequence>MESARETDATKTDSFEDGPLTPRRIGAAAGAMDVVVFTAIGYVVFDDLAIGGIAGLMVGIGIYWFHPLSMARGEDGKLADLEPADDPGHLRSFHRFAAGYALSAAGIALFASGLLEMGRPVGLLAALGAAGVVYLGAGFVMPNARLPESGR</sequence>
<gene>
    <name evidence="2" type="ORF">J0X25_10010</name>
</gene>
<reference evidence="2 3" key="1">
    <citation type="submission" date="2021-03" db="EMBL/GenBank/DDBJ databases">
        <title>Haloterrigena longa sp. nov. and Haloterrigena limicola sp. nov., extremely halophilic archaea isolated from a salt lake.</title>
        <authorList>
            <person name="Henglin C."/>
        </authorList>
    </citation>
    <scope>NUCLEOTIDE SEQUENCE [LARGE SCALE GENOMIC DNA]</scope>
    <source>
        <strain evidence="2 3">KZCA68</strain>
    </source>
</reference>
<organism evidence="2 3">
    <name type="scientific">Haloterrigena alkaliphila</name>
    <dbReference type="NCBI Taxonomy" id="2816475"/>
    <lineage>
        <taxon>Archaea</taxon>
        <taxon>Methanobacteriati</taxon>
        <taxon>Methanobacteriota</taxon>
        <taxon>Stenosarchaea group</taxon>
        <taxon>Halobacteria</taxon>
        <taxon>Halobacteriales</taxon>
        <taxon>Natrialbaceae</taxon>
        <taxon>Haloterrigena</taxon>
    </lineage>
</organism>
<keyword evidence="1" id="KW-0812">Transmembrane</keyword>
<keyword evidence="1" id="KW-0472">Membrane</keyword>
<feature type="transmembrane region" description="Helical" evidence="1">
    <location>
        <begin position="121"/>
        <end position="141"/>
    </location>
</feature>
<feature type="transmembrane region" description="Helical" evidence="1">
    <location>
        <begin position="48"/>
        <end position="65"/>
    </location>
</feature>
<evidence type="ECO:0000256" key="1">
    <source>
        <dbReference type="SAM" id="Phobius"/>
    </source>
</evidence>
<proteinExistence type="predicted"/>
<name>A0A8A2VC53_9EURY</name>
<dbReference type="GeneID" id="63187641"/>
<feature type="transmembrane region" description="Helical" evidence="1">
    <location>
        <begin position="97"/>
        <end position="115"/>
    </location>
</feature>
<protein>
    <submittedName>
        <fullName evidence="2">Uncharacterized protein</fullName>
    </submittedName>
</protein>
<dbReference type="Proteomes" id="UP000663203">
    <property type="component" value="Chromosome"/>
</dbReference>
<dbReference type="RefSeq" id="WP_207287360.1">
    <property type="nucleotide sequence ID" value="NZ_CP071462.1"/>
</dbReference>
<dbReference type="KEGG" id="hakz:J0X25_10010"/>
<evidence type="ECO:0000313" key="3">
    <source>
        <dbReference type="Proteomes" id="UP000663203"/>
    </source>
</evidence>
<evidence type="ECO:0000313" key="2">
    <source>
        <dbReference type="EMBL" id="QSW97755.1"/>
    </source>
</evidence>
<accession>A0A8A2VC53</accession>
<dbReference type="AlphaFoldDB" id="A0A8A2VC53"/>
<dbReference type="EMBL" id="CP071462">
    <property type="protein sequence ID" value="QSW97755.1"/>
    <property type="molecule type" value="Genomic_DNA"/>
</dbReference>